<protein>
    <submittedName>
        <fullName evidence="3">DUF324 domain containing Cmr2-like protein</fullName>
    </submittedName>
</protein>
<name>A0A2R6Y3N1_9BACL</name>
<proteinExistence type="predicted"/>
<dbReference type="EMBL" id="PEBX01000009">
    <property type="protein sequence ID" value="PTQ57290.1"/>
    <property type="molecule type" value="Genomic_DNA"/>
</dbReference>
<accession>A0A2R6Y3N1</accession>
<dbReference type="AlphaFoldDB" id="A0A2R6Y3N1"/>
<organism evidence="3 4">
    <name type="scientific">Candidatus Carbonibacillus altaicus</name>
    <dbReference type="NCBI Taxonomy" id="2163959"/>
    <lineage>
        <taxon>Bacteria</taxon>
        <taxon>Bacillati</taxon>
        <taxon>Bacillota</taxon>
        <taxon>Bacilli</taxon>
        <taxon>Bacillales</taxon>
        <taxon>Candidatus Carbonibacillus</taxon>
    </lineage>
</organism>
<sequence length="308" mass="35875">MSLFDHYCFSDKLLIKEGKELDDALKNNSADGLLVDSIIRVLRKNTKKEEVRKNYMEKIKKVEAFKLPEALELDRPPRVLRPGWILIEVHFTLMTPWYSKDDRPLHLVDNPLRKDRVFGVPFMSAAAWKGLLRWSCRMHEGMMKHLEAHAFSLKEWKDEPWILHLFGNEKEEENIFSQGALFFYPTWFSKVGYELINPHSRETRAGTSPIHYEVVPSETPGVLRILYAPFPGQVEKDNIEPLDTLAWLFQSIEALLTVYGFSAKRSTGWGRAKIDNWKLIAHNDIKDTATVDERKAFLQSIYPMDRRG</sequence>
<evidence type="ECO:0000313" key="3">
    <source>
        <dbReference type="EMBL" id="PTQ57290.1"/>
    </source>
</evidence>
<dbReference type="Pfam" id="PF03787">
    <property type="entry name" value="RAMPs"/>
    <property type="match status" value="1"/>
</dbReference>
<feature type="domain" description="CRISPR type III-associated protein" evidence="2">
    <location>
        <begin position="91"/>
        <end position="272"/>
    </location>
</feature>
<evidence type="ECO:0000259" key="2">
    <source>
        <dbReference type="Pfam" id="PF03787"/>
    </source>
</evidence>
<dbReference type="CDD" id="cd09726">
    <property type="entry name" value="RAMP_I_III"/>
    <property type="match status" value="1"/>
</dbReference>
<evidence type="ECO:0000256" key="1">
    <source>
        <dbReference type="ARBA" id="ARBA00023118"/>
    </source>
</evidence>
<reference evidence="4" key="1">
    <citation type="journal article" date="2018" name="Sci. Rep.">
        <title>Lignite coal burning seam in the remote Altai Mountains harbors a hydrogen-driven thermophilic microbial community.</title>
        <authorList>
            <person name="Kadnikov V.V."/>
            <person name="Mardanov A.V."/>
            <person name="Ivasenko D.A."/>
            <person name="Antsiferov D.V."/>
            <person name="Beletsky A.V."/>
            <person name="Karnachuk O.V."/>
            <person name="Ravin N.V."/>
        </authorList>
    </citation>
    <scope>NUCLEOTIDE SEQUENCE [LARGE SCALE GENOMIC DNA]</scope>
</reference>
<keyword evidence="1" id="KW-0051">Antiviral defense</keyword>
<dbReference type="Proteomes" id="UP000244338">
    <property type="component" value="Unassembled WGS sequence"/>
</dbReference>
<gene>
    <name evidence="3" type="ORF">BSOLF_1841</name>
</gene>
<comment type="caution">
    <text evidence="3">The sequence shown here is derived from an EMBL/GenBank/DDBJ whole genome shotgun (WGS) entry which is preliminary data.</text>
</comment>
<dbReference type="GO" id="GO:0051607">
    <property type="term" value="P:defense response to virus"/>
    <property type="evidence" value="ECO:0007669"/>
    <property type="project" value="UniProtKB-KW"/>
</dbReference>
<dbReference type="InterPro" id="IPR005537">
    <property type="entry name" value="RAMP_III_fam"/>
</dbReference>
<evidence type="ECO:0000313" key="4">
    <source>
        <dbReference type="Proteomes" id="UP000244338"/>
    </source>
</evidence>